<evidence type="ECO:0000313" key="2">
    <source>
        <dbReference type="Proteomes" id="UP001201812"/>
    </source>
</evidence>
<dbReference type="EMBL" id="JAKKPZ010000008">
    <property type="protein sequence ID" value="KAI1717928.1"/>
    <property type="molecule type" value="Genomic_DNA"/>
</dbReference>
<dbReference type="Proteomes" id="UP001201812">
    <property type="component" value="Unassembled WGS sequence"/>
</dbReference>
<sequence>MTSPQERTDSRKEPLVLSLYVKASNIDQHRVGACLFCQEYWMELYTLFLTGIVRVEVLIVNLNSEACKNKFLGAQPPMLEESSGIMYSDNREIESRIFQLAQDCNIALFEKDDVVEKQIDNLYRNFKLFSIRMVDLGKNRPLSIDALPPDLDAVYKKYVEKLVNINKLLCERNTRYLLSDVTVTQYDCELMPRLHHIRIAGSALLNFEIPHELTHLWKYILTAYKTPAFVESCPADQDIIRHYKEQLKMTMNQVENLQQPTKTLNIPDDVFSSMSRLDTNTP</sequence>
<dbReference type="PANTHER" id="PTHR43920">
    <property type="entry name" value="CHLORIDE INTRACELLULAR CHANNEL, ISOFORM A"/>
    <property type="match status" value="1"/>
</dbReference>
<dbReference type="AlphaFoldDB" id="A0AAD4NAQ8"/>
<dbReference type="Gene3D" id="3.40.30.10">
    <property type="entry name" value="Glutaredoxin"/>
    <property type="match status" value="1"/>
</dbReference>
<dbReference type="PANTHER" id="PTHR43920:SF5">
    <property type="entry name" value="CHLORIDE INTRACELLULAR CHANNEL CLIC"/>
    <property type="match status" value="1"/>
</dbReference>
<gene>
    <name evidence="1" type="ORF">DdX_06337</name>
</gene>
<accession>A0AAD4NAQ8</accession>
<protein>
    <submittedName>
        <fullName evidence="1">Chloride intracellular channel exc-4</fullName>
    </submittedName>
</protein>
<proteinExistence type="predicted"/>
<name>A0AAD4NAQ8_9BILA</name>
<reference evidence="1" key="1">
    <citation type="submission" date="2022-01" db="EMBL/GenBank/DDBJ databases">
        <title>Genome Sequence Resource for Two Populations of Ditylenchus destructor, the Migratory Endoparasitic Phytonematode.</title>
        <authorList>
            <person name="Zhang H."/>
            <person name="Lin R."/>
            <person name="Xie B."/>
        </authorList>
    </citation>
    <scope>NUCLEOTIDE SEQUENCE</scope>
    <source>
        <strain evidence="1">BazhouSP</strain>
    </source>
</reference>
<dbReference type="GO" id="GO:0005737">
    <property type="term" value="C:cytoplasm"/>
    <property type="evidence" value="ECO:0007669"/>
    <property type="project" value="TreeGrafter"/>
</dbReference>
<keyword evidence="2" id="KW-1185">Reference proteome</keyword>
<dbReference type="InterPro" id="IPR036282">
    <property type="entry name" value="Glutathione-S-Trfase_C_sf"/>
</dbReference>
<evidence type="ECO:0000313" key="1">
    <source>
        <dbReference type="EMBL" id="KAI1717928.1"/>
    </source>
</evidence>
<dbReference type="Gene3D" id="1.20.1050.10">
    <property type="match status" value="1"/>
</dbReference>
<dbReference type="GO" id="GO:0016324">
    <property type="term" value="C:apical plasma membrane"/>
    <property type="evidence" value="ECO:0007669"/>
    <property type="project" value="TreeGrafter"/>
</dbReference>
<dbReference type="SUPFAM" id="SSF47616">
    <property type="entry name" value="GST C-terminal domain-like"/>
    <property type="match status" value="1"/>
</dbReference>
<organism evidence="1 2">
    <name type="scientific">Ditylenchus destructor</name>
    <dbReference type="NCBI Taxonomy" id="166010"/>
    <lineage>
        <taxon>Eukaryota</taxon>
        <taxon>Metazoa</taxon>
        <taxon>Ecdysozoa</taxon>
        <taxon>Nematoda</taxon>
        <taxon>Chromadorea</taxon>
        <taxon>Rhabditida</taxon>
        <taxon>Tylenchina</taxon>
        <taxon>Tylenchomorpha</taxon>
        <taxon>Sphaerularioidea</taxon>
        <taxon>Anguinidae</taxon>
        <taxon>Anguininae</taxon>
        <taxon>Ditylenchus</taxon>
    </lineage>
</organism>
<dbReference type="GO" id="GO:0005254">
    <property type="term" value="F:chloride channel activity"/>
    <property type="evidence" value="ECO:0007669"/>
    <property type="project" value="TreeGrafter"/>
</dbReference>
<comment type="caution">
    <text evidence="1">The sequence shown here is derived from an EMBL/GenBank/DDBJ whole genome shotgun (WGS) entry which is preliminary data.</text>
</comment>